<feature type="region of interest" description="Disordered" evidence="1">
    <location>
        <begin position="15"/>
        <end position="36"/>
    </location>
</feature>
<organism evidence="2 3">
    <name type="scientific">Exophiala xenobiotica</name>
    <dbReference type="NCBI Taxonomy" id="348802"/>
    <lineage>
        <taxon>Eukaryota</taxon>
        <taxon>Fungi</taxon>
        <taxon>Dikarya</taxon>
        <taxon>Ascomycota</taxon>
        <taxon>Pezizomycotina</taxon>
        <taxon>Eurotiomycetes</taxon>
        <taxon>Chaetothyriomycetidae</taxon>
        <taxon>Chaetothyriales</taxon>
        <taxon>Herpotrichiellaceae</taxon>
        <taxon>Exophiala</taxon>
    </lineage>
</organism>
<dbReference type="AlphaFoldDB" id="A0A0D2BQD7"/>
<evidence type="ECO:0008006" key="4">
    <source>
        <dbReference type="Google" id="ProtNLM"/>
    </source>
</evidence>
<dbReference type="GeneID" id="25328987"/>
<dbReference type="PANTHER" id="PTHR36057">
    <property type="match status" value="1"/>
</dbReference>
<name>A0A0D2BQD7_9EURO</name>
<accession>A0A0D2BQD7</accession>
<dbReference type="OrthoDB" id="10017101at2759"/>
<dbReference type="HOGENOM" id="CLU_065609_0_0_1"/>
<dbReference type="InterPro" id="IPR010634">
    <property type="entry name" value="DUF1223"/>
</dbReference>
<reference evidence="2 3" key="1">
    <citation type="submission" date="2015-01" db="EMBL/GenBank/DDBJ databases">
        <title>The Genome Sequence of Exophiala xenobiotica CBS118157.</title>
        <authorList>
            <consortium name="The Broad Institute Genomics Platform"/>
            <person name="Cuomo C."/>
            <person name="de Hoog S."/>
            <person name="Gorbushina A."/>
            <person name="Stielow B."/>
            <person name="Teixiera M."/>
            <person name="Abouelleil A."/>
            <person name="Chapman S.B."/>
            <person name="Priest M."/>
            <person name="Young S.K."/>
            <person name="Wortman J."/>
            <person name="Nusbaum C."/>
            <person name="Birren B."/>
        </authorList>
    </citation>
    <scope>NUCLEOTIDE SEQUENCE [LARGE SCALE GENOMIC DNA]</scope>
    <source>
        <strain evidence="2 3">CBS 118157</strain>
    </source>
</reference>
<protein>
    <recommendedName>
        <fullName evidence="4">DUF1223-domain-containing protein</fullName>
    </recommendedName>
</protein>
<dbReference type="Proteomes" id="UP000054342">
    <property type="component" value="Unassembled WGS sequence"/>
</dbReference>
<gene>
    <name evidence="2" type="ORF">PV05_07079</name>
</gene>
<dbReference type="EMBL" id="KN847320">
    <property type="protein sequence ID" value="KIW54741.1"/>
    <property type="molecule type" value="Genomic_DNA"/>
</dbReference>
<dbReference type="PANTHER" id="PTHR36057:SF1">
    <property type="entry name" value="LIPOPROTEIN LIPID ATTACHMENT SITE-LIKE PROTEIN, PUTATIVE (DUF1223)-RELATED"/>
    <property type="match status" value="1"/>
</dbReference>
<dbReference type="RefSeq" id="XP_013315325.1">
    <property type="nucleotide sequence ID" value="XM_013459871.1"/>
</dbReference>
<evidence type="ECO:0000256" key="1">
    <source>
        <dbReference type="SAM" id="MobiDB-lite"/>
    </source>
</evidence>
<dbReference type="SUPFAM" id="SSF52833">
    <property type="entry name" value="Thioredoxin-like"/>
    <property type="match status" value="1"/>
</dbReference>
<sequence length="291" mass="31959">MSSIFKSIRTRIEGLHDGDSHHSSIAPPIHNGPYRELNDTKHLLRQSHSTPANRPKKPMTLIELFQSQGCNSCPPTNSNLISLAQDQEHNPDPGNDYLLLTYHVTYWDYLGWADVFGLSANDARQREYVRKLGLESAYTPMVVVNGLGVGVGNTRADLQRVLSEGQKKADQRVKISVVQQTGNGGVVVEVDTSTLSMPKLPTSSNASALEVLHVRYLPALHSVRIDRGENAGRILPHVNVVTGVEKMGYVAGNERTRFNVGRRGEARENEASVLIVQDGRGGEVLGVLRLV</sequence>
<dbReference type="STRING" id="348802.A0A0D2BQD7"/>
<proteinExistence type="predicted"/>
<keyword evidence="3" id="KW-1185">Reference proteome</keyword>
<dbReference type="Pfam" id="PF06764">
    <property type="entry name" value="DUF1223"/>
    <property type="match status" value="1"/>
</dbReference>
<evidence type="ECO:0000313" key="2">
    <source>
        <dbReference type="EMBL" id="KIW54741.1"/>
    </source>
</evidence>
<evidence type="ECO:0000313" key="3">
    <source>
        <dbReference type="Proteomes" id="UP000054342"/>
    </source>
</evidence>
<dbReference type="InterPro" id="IPR036249">
    <property type="entry name" value="Thioredoxin-like_sf"/>
</dbReference>